<comment type="subcellular location">
    <subcellularLocation>
        <location evidence="1">Nucleus</location>
        <location evidence="1">Nucleolus</location>
    </subcellularLocation>
</comment>
<dbReference type="Pfam" id="PF22298">
    <property type="entry name" value="Tsr1_G-like"/>
    <property type="match status" value="1"/>
</dbReference>
<feature type="region of interest" description="Disordered" evidence="7">
    <location>
        <begin position="304"/>
        <end position="373"/>
    </location>
</feature>
<dbReference type="PROSITE" id="PS51714">
    <property type="entry name" value="G_BMS1"/>
    <property type="match status" value="1"/>
</dbReference>
<keyword evidence="2" id="KW-0690">Ribosome biogenesis</keyword>
<feature type="compositionally biased region" description="Basic residues" evidence="7">
    <location>
        <begin position="46"/>
        <end position="66"/>
    </location>
</feature>
<feature type="region of interest" description="Disordered" evidence="7">
    <location>
        <begin position="46"/>
        <end position="67"/>
    </location>
</feature>
<dbReference type="PANTHER" id="PTHR12858">
    <property type="entry name" value="RIBOSOME BIOGENESIS PROTEIN"/>
    <property type="match status" value="1"/>
</dbReference>
<evidence type="ECO:0000313" key="10">
    <source>
        <dbReference type="Proteomes" id="UP000007110"/>
    </source>
</evidence>
<dbReference type="GO" id="GO:0000462">
    <property type="term" value="P:maturation of SSU-rRNA from tricistronic rRNA transcript (SSU-rRNA, 5.8S rRNA, LSU-rRNA)"/>
    <property type="evidence" value="ECO:0000318"/>
    <property type="project" value="GO_Central"/>
</dbReference>
<keyword evidence="10" id="KW-1185">Reference proteome</keyword>
<reference evidence="9" key="2">
    <citation type="submission" date="2021-01" db="UniProtKB">
        <authorList>
            <consortium name="EnsemblMetazoa"/>
        </authorList>
    </citation>
    <scope>IDENTIFICATION</scope>
</reference>
<evidence type="ECO:0000313" key="9">
    <source>
        <dbReference type="EnsemblMetazoa" id="XP_030855759"/>
    </source>
</evidence>
<name>A0A7M7PWZ4_STRPU</name>
<dbReference type="Pfam" id="PF08142">
    <property type="entry name" value="AARP2CN"/>
    <property type="match status" value="1"/>
</dbReference>
<proteinExistence type="inferred from homology"/>
<evidence type="ECO:0000259" key="8">
    <source>
        <dbReference type="PROSITE" id="PS51714"/>
    </source>
</evidence>
<evidence type="ECO:0000256" key="2">
    <source>
        <dbReference type="ARBA" id="ARBA00022517"/>
    </source>
</evidence>
<dbReference type="GO" id="GO:0000479">
    <property type="term" value="P:endonucleolytic cleavage of tricistronic rRNA transcript (SSU-rRNA, 5.8S rRNA, LSU-rRNA)"/>
    <property type="evidence" value="ECO:0000318"/>
    <property type="project" value="GO_Central"/>
</dbReference>
<evidence type="ECO:0000256" key="7">
    <source>
        <dbReference type="SAM" id="MobiDB-lite"/>
    </source>
</evidence>
<feature type="region of interest" description="Disordered" evidence="7">
    <location>
        <begin position="406"/>
        <end position="450"/>
    </location>
</feature>
<feature type="compositionally biased region" description="Basic and acidic residues" evidence="7">
    <location>
        <begin position="338"/>
        <end position="350"/>
    </location>
</feature>
<sequence length="808" mass="91790">MAKTSHKPGPLKQQNKGHKTGRHRSKGKIDVELKGRVTAKAISKKWKKELSKAGRRNKALQLRKKKRDDLLNQKRIGGQEAPPNLVMVIPLHGTINVDQIIGYLRAADSDAVEYPGNSSNLLHICLPRFKKRFTIVVPSTNLSAILDTAKAADSVLCLVDPTQCWDEWGDLCLSCLFAQALPSVTFATKGMSDVPIKKRNDVKKTLLKQIERRFPSGKLYTVDTEQESILLLRHLAEQKLNTIKWRDLRPHVLADDVTFEPNKNEDGKGTLKVTGFLRGSCLSVNGLVHLPGFGEFQMNRIEAPSDPCPLNPKNVRRKGKKAEDGMAVEDDENETMEEGSKLLEVVDPHSQESLQSEAVPDPMEGEQTWPTEEELAEAEAALKEEKPERIVKRVPKGTSDYQAAWIVESDGEEEEDEDEESDDDEEEDGDAMLPEAEDAESVDEDPSEADDMEFETVSISGGSKENYDVHFDEEEEKTLLEKYREERSHVMFPDEVDTPMHMSARTRFARYRGLKSFRSSPWDTKENLPLDYARIFQFESFDRTKKRVLSTRNEGLAEVGNYITIHIENVPRSAFDDYDPSHPLVVFGLLHHEQKMSVLHFTLKRHPDFTEPIKSKDRLVFQVGYRRFSACPIFSQHTSGNKHKYERFFPMDALTVASVFAPITFPPATVLAFKELADGSHQLVATGTMLGVNPDRVVVKRAVLSGHPFKIINRAAVVRYMFFNREDIMWFKPVEIRTKWGRRGHIKEPLGTHGHMKCIFDGKMKSQDCIMMNLFKRMYPKWTYDAVGVGTLHITAPSQHFTDDMESL</sequence>
<accession>A0A7M7PWZ4</accession>
<dbReference type="GeneID" id="594000"/>
<evidence type="ECO:0000256" key="4">
    <source>
        <dbReference type="ARBA" id="ARBA00037087"/>
    </source>
</evidence>
<dbReference type="InParanoid" id="A0A7M7PWZ4"/>
<comment type="similarity">
    <text evidence="5">Belongs to the TRAFAC class translation factor GTPase superfamily. Bms1-like GTPase family. TSR1 subfamily.</text>
</comment>
<dbReference type="AlphaFoldDB" id="A0A7M7PWZ4"/>
<dbReference type="PANTHER" id="PTHR12858:SF1">
    <property type="entry name" value="PRE-RRNA-PROCESSING PROTEIN TSR1 HOMOLOG"/>
    <property type="match status" value="1"/>
</dbReference>
<dbReference type="GO" id="GO:0005730">
    <property type="term" value="C:nucleolus"/>
    <property type="evidence" value="ECO:0007669"/>
    <property type="project" value="UniProtKB-SubCell"/>
</dbReference>
<dbReference type="GO" id="GO:0003924">
    <property type="term" value="F:GTPase activity"/>
    <property type="evidence" value="ECO:0000318"/>
    <property type="project" value="GO_Central"/>
</dbReference>
<organism evidence="9 10">
    <name type="scientific">Strongylocentrotus purpuratus</name>
    <name type="common">Purple sea urchin</name>
    <dbReference type="NCBI Taxonomy" id="7668"/>
    <lineage>
        <taxon>Eukaryota</taxon>
        <taxon>Metazoa</taxon>
        <taxon>Echinodermata</taxon>
        <taxon>Eleutherozoa</taxon>
        <taxon>Echinozoa</taxon>
        <taxon>Echinoidea</taxon>
        <taxon>Euechinoidea</taxon>
        <taxon>Echinacea</taxon>
        <taxon>Camarodonta</taxon>
        <taxon>Echinidea</taxon>
        <taxon>Strongylocentrotidae</taxon>
        <taxon>Strongylocentrotus</taxon>
    </lineage>
</organism>
<feature type="domain" description="Bms1-type G" evidence="8">
    <location>
        <begin position="82"/>
        <end position="241"/>
    </location>
</feature>
<dbReference type="KEGG" id="spu:594000"/>
<evidence type="ECO:0000256" key="1">
    <source>
        <dbReference type="ARBA" id="ARBA00004604"/>
    </source>
</evidence>
<dbReference type="CTD" id="55720"/>
<dbReference type="EnsemblMetazoa" id="XM_030999899">
    <property type="protein sequence ID" value="XP_030855759"/>
    <property type="gene ID" value="LOC594000"/>
</dbReference>
<evidence type="ECO:0000256" key="6">
    <source>
        <dbReference type="ARBA" id="ARBA00040070"/>
    </source>
</evidence>
<dbReference type="GO" id="GO:0034511">
    <property type="term" value="F:U3 snoRNA binding"/>
    <property type="evidence" value="ECO:0000318"/>
    <property type="project" value="GO_Central"/>
</dbReference>
<dbReference type="InterPro" id="IPR012948">
    <property type="entry name" value="AARP2CN"/>
</dbReference>
<dbReference type="Pfam" id="PF04950">
    <property type="entry name" value="RIBIOP_C"/>
    <property type="match status" value="1"/>
</dbReference>
<feature type="compositionally biased region" description="Acidic residues" evidence="7">
    <location>
        <begin position="326"/>
        <end position="337"/>
    </location>
</feature>
<dbReference type="SMART" id="SM00785">
    <property type="entry name" value="AARP2CN"/>
    <property type="match status" value="1"/>
</dbReference>
<dbReference type="InterPro" id="IPR039761">
    <property type="entry name" value="Bms1/Tsr1"/>
</dbReference>
<dbReference type="FunCoup" id="A0A7M7PWZ4">
    <property type="interactions" value="1662"/>
</dbReference>
<dbReference type="InterPro" id="IPR007034">
    <property type="entry name" value="BMS1_TSR1_C"/>
</dbReference>
<dbReference type="GO" id="GO:0005525">
    <property type="term" value="F:GTP binding"/>
    <property type="evidence" value="ECO:0000318"/>
    <property type="project" value="GO_Central"/>
</dbReference>
<feature type="region of interest" description="Disordered" evidence="7">
    <location>
        <begin position="1"/>
        <end position="29"/>
    </location>
</feature>
<dbReference type="Proteomes" id="UP000007110">
    <property type="component" value="Unassembled WGS sequence"/>
</dbReference>
<dbReference type="OMA" id="MNLPRFK"/>
<dbReference type="OrthoDB" id="119302at2759"/>
<comment type="function">
    <text evidence="4">Required during maturation of the 40S ribosomal subunit in the nucleolus.</text>
</comment>
<feature type="compositionally biased region" description="Acidic residues" evidence="7">
    <location>
        <begin position="409"/>
        <end position="450"/>
    </location>
</feature>
<reference evidence="10" key="1">
    <citation type="submission" date="2015-02" db="EMBL/GenBank/DDBJ databases">
        <title>Genome sequencing for Strongylocentrotus purpuratus.</title>
        <authorList>
            <person name="Murali S."/>
            <person name="Liu Y."/>
            <person name="Vee V."/>
            <person name="English A."/>
            <person name="Wang M."/>
            <person name="Skinner E."/>
            <person name="Han Y."/>
            <person name="Muzny D.M."/>
            <person name="Worley K.C."/>
            <person name="Gibbs R.A."/>
        </authorList>
    </citation>
    <scope>NUCLEOTIDE SEQUENCE</scope>
</reference>
<dbReference type="RefSeq" id="XP_030855759.1">
    <property type="nucleotide sequence ID" value="XM_030999899.1"/>
</dbReference>
<dbReference type="SMART" id="SM01362">
    <property type="entry name" value="DUF663"/>
    <property type="match status" value="1"/>
</dbReference>
<evidence type="ECO:0000256" key="5">
    <source>
        <dbReference type="ARBA" id="ARBA00038288"/>
    </source>
</evidence>
<keyword evidence="3" id="KW-0539">Nucleus</keyword>
<feature type="compositionally biased region" description="Basic residues" evidence="7">
    <location>
        <begin position="15"/>
        <end position="26"/>
    </location>
</feature>
<evidence type="ECO:0000256" key="3">
    <source>
        <dbReference type="ARBA" id="ARBA00023242"/>
    </source>
</evidence>
<dbReference type="InterPro" id="IPR030387">
    <property type="entry name" value="G_Bms1/Tsr1_dom"/>
</dbReference>
<protein>
    <recommendedName>
        <fullName evidence="6">Pre-rRNA-processing protein TSR1 homolog</fullName>
    </recommendedName>
</protein>